<keyword evidence="3" id="KW-1185">Reference proteome</keyword>
<dbReference type="PROSITE" id="PS51257">
    <property type="entry name" value="PROKAR_LIPOPROTEIN"/>
    <property type="match status" value="1"/>
</dbReference>
<dbReference type="AlphaFoldDB" id="A0A314Y6A6"/>
<reference evidence="2 3" key="1">
    <citation type="submission" date="2018-02" db="EMBL/GenBank/DDBJ databases">
        <title>Draft genome of wild Prunus yedoensis var. nudiflora.</title>
        <authorList>
            <person name="Baek S."/>
            <person name="Kim J.-H."/>
            <person name="Choi K."/>
            <person name="Kim G.-B."/>
            <person name="Cho A."/>
            <person name="Jang H."/>
            <person name="Shin C.-H."/>
            <person name="Yu H.-J."/>
            <person name="Mun J.-H."/>
        </authorList>
    </citation>
    <scope>NUCLEOTIDE SEQUENCE [LARGE SCALE GENOMIC DNA]</scope>
    <source>
        <strain evidence="3">cv. Jeju island</strain>
        <tissue evidence="2">Leaf</tissue>
    </source>
</reference>
<accession>A0A314Y6A6</accession>
<name>A0A314Y6A6_PRUYE</name>
<dbReference type="Proteomes" id="UP000250321">
    <property type="component" value="Unassembled WGS sequence"/>
</dbReference>
<comment type="caution">
    <text evidence="2">The sequence shown here is derived from an EMBL/GenBank/DDBJ whole genome shotgun (WGS) entry which is preliminary data.</text>
</comment>
<evidence type="ECO:0000256" key="1">
    <source>
        <dbReference type="SAM" id="MobiDB-lite"/>
    </source>
</evidence>
<organism evidence="2 3">
    <name type="scientific">Prunus yedoensis var. nudiflora</name>
    <dbReference type="NCBI Taxonomy" id="2094558"/>
    <lineage>
        <taxon>Eukaryota</taxon>
        <taxon>Viridiplantae</taxon>
        <taxon>Streptophyta</taxon>
        <taxon>Embryophyta</taxon>
        <taxon>Tracheophyta</taxon>
        <taxon>Spermatophyta</taxon>
        <taxon>Magnoliopsida</taxon>
        <taxon>eudicotyledons</taxon>
        <taxon>Gunneridae</taxon>
        <taxon>Pentapetalae</taxon>
        <taxon>rosids</taxon>
        <taxon>fabids</taxon>
        <taxon>Rosales</taxon>
        <taxon>Rosaceae</taxon>
        <taxon>Amygdaloideae</taxon>
        <taxon>Amygdaleae</taxon>
        <taxon>Prunus</taxon>
    </lineage>
</organism>
<dbReference type="EMBL" id="PJQY01001441">
    <property type="protein sequence ID" value="PQQ02642.1"/>
    <property type="molecule type" value="Genomic_DNA"/>
</dbReference>
<feature type="region of interest" description="Disordered" evidence="1">
    <location>
        <begin position="56"/>
        <end position="94"/>
    </location>
</feature>
<protein>
    <submittedName>
        <fullName evidence="2">Protein FAR1-RELATED SEQUENCE 3-like</fullName>
    </submittedName>
</protein>
<evidence type="ECO:0000313" key="3">
    <source>
        <dbReference type="Proteomes" id="UP000250321"/>
    </source>
</evidence>
<proteinExistence type="predicted"/>
<gene>
    <name evidence="2" type="ORF">Pyn_22457</name>
</gene>
<evidence type="ECO:0000313" key="2">
    <source>
        <dbReference type="EMBL" id="PQQ02642.1"/>
    </source>
</evidence>
<sequence>MKVLSCWKIHLTTFVGSLQGCCHQELVSKKNPMERSELVLPKSELRIPIEKTDHDRRSCPKLVSGSSSSDAKVGAAVDENLQPSQSTQDREPTMTESFLQEFDFIYGLGV</sequence>